<dbReference type="PANTHER" id="PTHR38781:SF1">
    <property type="entry name" value="ANTITOXIN DINJ-RELATED"/>
    <property type="match status" value="1"/>
</dbReference>
<organism evidence="3 4">
    <name type="scientific">Sulfobacillus acidophilus</name>
    <dbReference type="NCBI Taxonomy" id="53633"/>
    <lineage>
        <taxon>Bacteria</taxon>
        <taxon>Bacillati</taxon>
        <taxon>Bacillota</taxon>
        <taxon>Clostridia</taxon>
        <taxon>Eubacteriales</taxon>
        <taxon>Clostridiales Family XVII. Incertae Sedis</taxon>
        <taxon>Sulfobacillus</taxon>
    </lineage>
</organism>
<dbReference type="GO" id="GO:0000987">
    <property type="term" value="F:cis-regulatory region sequence-specific DNA binding"/>
    <property type="evidence" value="ECO:0007669"/>
    <property type="project" value="InterPro"/>
</dbReference>
<dbReference type="InterPro" id="IPR013321">
    <property type="entry name" value="Arc_rbn_hlx_hlx"/>
</dbReference>
<evidence type="ECO:0000313" key="4">
    <source>
        <dbReference type="Proteomes" id="UP000241848"/>
    </source>
</evidence>
<dbReference type="Gene3D" id="1.10.1220.10">
    <property type="entry name" value="Met repressor-like"/>
    <property type="match status" value="1"/>
</dbReference>
<evidence type="ECO:0000256" key="1">
    <source>
        <dbReference type="ARBA" id="ARBA00010562"/>
    </source>
</evidence>
<evidence type="ECO:0000256" key="2">
    <source>
        <dbReference type="ARBA" id="ARBA00022649"/>
    </source>
</evidence>
<keyword evidence="2" id="KW-1277">Toxin-antitoxin system</keyword>
<gene>
    <name evidence="3" type="ORF">C7B45_08260</name>
</gene>
<name>A0A2T2WIN8_9FIRM</name>
<accession>A0A2T2WIN8</accession>
<comment type="similarity">
    <text evidence="1">Belongs to the RelB/DinJ antitoxin family.</text>
</comment>
<dbReference type="GO" id="GO:0006355">
    <property type="term" value="P:regulation of DNA-templated transcription"/>
    <property type="evidence" value="ECO:0007669"/>
    <property type="project" value="InterPro"/>
</dbReference>
<dbReference type="PANTHER" id="PTHR38781">
    <property type="entry name" value="ANTITOXIN DINJ-RELATED"/>
    <property type="match status" value="1"/>
</dbReference>
<dbReference type="GO" id="GO:0044010">
    <property type="term" value="P:single-species biofilm formation"/>
    <property type="evidence" value="ECO:0007669"/>
    <property type="project" value="InterPro"/>
</dbReference>
<dbReference type="EMBL" id="PXYV01000022">
    <property type="protein sequence ID" value="PSR22090.1"/>
    <property type="molecule type" value="Genomic_DNA"/>
</dbReference>
<proteinExistence type="inferred from homology"/>
<dbReference type="AlphaFoldDB" id="A0A2T2WIN8"/>
<dbReference type="Pfam" id="PF04221">
    <property type="entry name" value="RelB"/>
    <property type="match status" value="1"/>
</dbReference>
<dbReference type="InterPro" id="IPR007337">
    <property type="entry name" value="RelB/DinJ"/>
</dbReference>
<reference evidence="3 4" key="1">
    <citation type="journal article" date="2014" name="BMC Genomics">
        <title>Comparison of environmental and isolate Sulfobacillus genomes reveals diverse carbon, sulfur, nitrogen, and hydrogen metabolisms.</title>
        <authorList>
            <person name="Justice N.B."/>
            <person name="Norman A."/>
            <person name="Brown C.T."/>
            <person name="Singh A."/>
            <person name="Thomas B.C."/>
            <person name="Banfield J.F."/>
        </authorList>
    </citation>
    <scope>NUCLEOTIDE SEQUENCE [LARGE SCALE GENOMIC DNA]</scope>
    <source>
        <strain evidence="3">AMDSBA3</strain>
    </source>
</reference>
<dbReference type="Proteomes" id="UP000241848">
    <property type="component" value="Unassembled WGS sequence"/>
</dbReference>
<dbReference type="PIRSF" id="PIRSF003108">
    <property type="entry name" value="DinJ"/>
    <property type="match status" value="1"/>
</dbReference>
<dbReference type="GO" id="GO:0015643">
    <property type="term" value="F:toxic substance binding"/>
    <property type="evidence" value="ECO:0007669"/>
    <property type="project" value="InterPro"/>
</dbReference>
<protein>
    <submittedName>
        <fullName evidence="3">Type II toxin-antitoxin system antitoxin, RelB/DinJ family</fullName>
    </submittedName>
</protein>
<comment type="caution">
    <text evidence="3">The sequence shown here is derived from an EMBL/GenBank/DDBJ whole genome shotgun (WGS) entry which is preliminary data.</text>
</comment>
<dbReference type="NCBIfam" id="TIGR02384">
    <property type="entry name" value="RelB_DinJ"/>
    <property type="match status" value="1"/>
</dbReference>
<dbReference type="GO" id="GO:0006351">
    <property type="term" value="P:DNA-templated transcription"/>
    <property type="evidence" value="ECO:0007669"/>
    <property type="project" value="TreeGrafter"/>
</dbReference>
<dbReference type="InterPro" id="IPR026262">
    <property type="entry name" value="DinJ"/>
</dbReference>
<sequence length="85" mass="9371">MKADAIVRARIPAETKDRAIAVLEKMGLTASDLIRLTFLRVAEEERLPFAVAVPNQATRDALQEIASDGGQSFATPDDLFRQWDA</sequence>
<evidence type="ECO:0000313" key="3">
    <source>
        <dbReference type="EMBL" id="PSR22090.1"/>
    </source>
</evidence>